<evidence type="ECO:0000313" key="1">
    <source>
        <dbReference type="EMBL" id="KAK7955958.1"/>
    </source>
</evidence>
<dbReference type="PANTHER" id="PTHR14097">
    <property type="entry name" value="OXIDOREDUCTASE HTATIP2"/>
    <property type="match status" value="1"/>
</dbReference>
<dbReference type="GeneID" id="92074464"/>
<dbReference type="RefSeq" id="XP_066701264.1">
    <property type="nucleotide sequence ID" value="XM_066841402.1"/>
</dbReference>
<dbReference type="PANTHER" id="PTHR14097:SF8">
    <property type="entry name" value="NAD(P)-BINDING DOMAIN-CONTAINING PROTEIN"/>
    <property type="match status" value="1"/>
</dbReference>
<protein>
    <submittedName>
        <fullName evidence="1">Nucleoside-diphosphate-sugar epimerase</fullName>
    </submittedName>
</protein>
<keyword evidence="2" id="KW-1185">Reference proteome</keyword>
<dbReference type="Proteomes" id="UP001391051">
    <property type="component" value="Unassembled WGS sequence"/>
</dbReference>
<evidence type="ECO:0000313" key="2">
    <source>
        <dbReference type="Proteomes" id="UP001391051"/>
    </source>
</evidence>
<accession>A0ABR1QGU5</accession>
<comment type="caution">
    <text evidence="1">The sequence shown here is derived from an EMBL/GenBank/DDBJ whole genome shotgun (WGS) entry which is preliminary data.</text>
</comment>
<gene>
    <name evidence="1" type="ORF">PG986_005180</name>
</gene>
<proteinExistence type="predicted"/>
<reference evidence="1 2" key="1">
    <citation type="submission" date="2023-01" db="EMBL/GenBank/DDBJ databases">
        <title>Analysis of 21 Apiospora genomes using comparative genomics revels a genus with tremendous synthesis potential of carbohydrate active enzymes and secondary metabolites.</title>
        <authorList>
            <person name="Sorensen T."/>
        </authorList>
    </citation>
    <scope>NUCLEOTIDE SEQUENCE [LARGE SCALE GENOMIC DNA]</scope>
    <source>
        <strain evidence="1 2">CBS 24483</strain>
    </source>
</reference>
<dbReference type="SUPFAM" id="SSF51735">
    <property type="entry name" value="NAD(P)-binding Rossmann-fold domains"/>
    <property type="match status" value="1"/>
</dbReference>
<sequence>MHLILTGATGLVGSGVLDAMIKMKEVTKISILSRRPVAMAEAANDPRINVVLNSDFEKYDPAVLSQLKGAQGCVWALGISQTQVGKEDYINITKTFALEAAKAFQGLAPSDSKEPFNFVYVSGAGATTEPGRFSSLFARVKGETELALAAMRNNNNRNPHQGFHALSMRPAGVDGSAHEAIRPYLPTPPLPLRLMAPVLLPAMRNLTPRFHSPTEPMGRFLTELAMGLHAEQVRGAEGKGVQMVGELPIVENAVFRKIAKLDS</sequence>
<dbReference type="EMBL" id="JAQQWE010000004">
    <property type="protein sequence ID" value="KAK7955958.1"/>
    <property type="molecule type" value="Genomic_DNA"/>
</dbReference>
<name>A0ABR1QGU5_9PEZI</name>
<dbReference type="InterPro" id="IPR036291">
    <property type="entry name" value="NAD(P)-bd_dom_sf"/>
</dbReference>
<dbReference type="Gene3D" id="3.40.50.720">
    <property type="entry name" value="NAD(P)-binding Rossmann-like Domain"/>
    <property type="match status" value="1"/>
</dbReference>
<organism evidence="1 2">
    <name type="scientific">Apiospora aurea</name>
    <dbReference type="NCBI Taxonomy" id="335848"/>
    <lineage>
        <taxon>Eukaryota</taxon>
        <taxon>Fungi</taxon>
        <taxon>Dikarya</taxon>
        <taxon>Ascomycota</taxon>
        <taxon>Pezizomycotina</taxon>
        <taxon>Sordariomycetes</taxon>
        <taxon>Xylariomycetidae</taxon>
        <taxon>Amphisphaeriales</taxon>
        <taxon>Apiosporaceae</taxon>
        <taxon>Apiospora</taxon>
    </lineage>
</organism>